<dbReference type="EMBL" id="FMUX01000001">
    <property type="protein sequence ID" value="SCX83043.1"/>
    <property type="molecule type" value="Genomic_DNA"/>
</dbReference>
<dbReference type="AlphaFoldDB" id="A0A1G5AYR2"/>
<reference evidence="3 4" key="1">
    <citation type="submission" date="2016-10" db="EMBL/GenBank/DDBJ databases">
        <authorList>
            <person name="de Groot N.N."/>
        </authorList>
    </citation>
    <scope>NUCLEOTIDE SEQUENCE [LARGE SCALE GENOMIC DNA]</scope>
    <source>
        <strain evidence="3 4">AA1</strain>
    </source>
</reference>
<dbReference type="NCBIfam" id="TIGR02605">
    <property type="entry name" value="CxxC_CxxC_SSSS"/>
    <property type="match status" value="1"/>
</dbReference>
<feature type="region of interest" description="Disordered" evidence="1">
    <location>
        <begin position="47"/>
        <end position="70"/>
    </location>
</feature>
<dbReference type="Pfam" id="PF09723">
    <property type="entry name" value="Zn_ribbon_8"/>
    <property type="match status" value="1"/>
</dbReference>
<dbReference type="PANTHER" id="PTHR34404">
    <property type="entry name" value="REGULATORY PROTEIN, FMDB FAMILY"/>
    <property type="match status" value="1"/>
</dbReference>
<evidence type="ECO:0000313" key="3">
    <source>
        <dbReference type="EMBL" id="SCX83043.1"/>
    </source>
</evidence>
<evidence type="ECO:0000256" key="1">
    <source>
        <dbReference type="SAM" id="MobiDB-lite"/>
    </source>
</evidence>
<gene>
    <name evidence="3" type="ORF">SAMN05216233_101530</name>
</gene>
<dbReference type="RefSeq" id="WP_092207910.1">
    <property type="nucleotide sequence ID" value="NZ_FMUX01000001.1"/>
</dbReference>
<proteinExistence type="predicted"/>
<organism evidence="3 4">
    <name type="scientific">Desulfoluna spongiiphila</name>
    <dbReference type="NCBI Taxonomy" id="419481"/>
    <lineage>
        <taxon>Bacteria</taxon>
        <taxon>Pseudomonadati</taxon>
        <taxon>Thermodesulfobacteriota</taxon>
        <taxon>Desulfobacteria</taxon>
        <taxon>Desulfobacterales</taxon>
        <taxon>Desulfolunaceae</taxon>
        <taxon>Desulfoluna</taxon>
    </lineage>
</organism>
<sequence length="70" mass="7548">MPIYEYECTECGEVEEAVQKMTDPPLTRCKKCSGPLRKLISHSSFHLKGGGWYSDAYSSPGSGSKTSGGS</sequence>
<feature type="domain" description="Putative regulatory protein FmdB zinc ribbon" evidence="2">
    <location>
        <begin position="1"/>
        <end position="41"/>
    </location>
</feature>
<dbReference type="InterPro" id="IPR013429">
    <property type="entry name" value="Regulatory_FmdB_Zinc_ribbon"/>
</dbReference>
<feature type="compositionally biased region" description="Low complexity" evidence="1">
    <location>
        <begin position="58"/>
        <end position="70"/>
    </location>
</feature>
<name>A0A1G5AYR2_9BACT</name>
<dbReference type="Proteomes" id="UP000198870">
    <property type="component" value="Unassembled WGS sequence"/>
</dbReference>
<dbReference type="SMART" id="SM00834">
    <property type="entry name" value="CxxC_CXXC_SSSS"/>
    <property type="match status" value="1"/>
</dbReference>
<protein>
    <submittedName>
        <fullName evidence="3">Putative regulatory protein, FmdB family</fullName>
    </submittedName>
</protein>
<keyword evidence="4" id="KW-1185">Reference proteome</keyword>
<evidence type="ECO:0000313" key="4">
    <source>
        <dbReference type="Proteomes" id="UP000198870"/>
    </source>
</evidence>
<evidence type="ECO:0000259" key="2">
    <source>
        <dbReference type="SMART" id="SM00834"/>
    </source>
</evidence>
<dbReference type="PANTHER" id="PTHR34404:SF2">
    <property type="entry name" value="CONSERVED SERINE RICH PROTEIN"/>
    <property type="match status" value="1"/>
</dbReference>
<dbReference type="OrthoDB" id="9813321at2"/>
<dbReference type="STRING" id="419481.SAMN05216233_101530"/>
<accession>A0A1G5AYR2</accession>